<organism evidence="1 2">
    <name type="scientific">Portunus trituberculatus</name>
    <name type="common">Swimming crab</name>
    <name type="synonym">Neptunus trituberculatus</name>
    <dbReference type="NCBI Taxonomy" id="210409"/>
    <lineage>
        <taxon>Eukaryota</taxon>
        <taxon>Metazoa</taxon>
        <taxon>Ecdysozoa</taxon>
        <taxon>Arthropoda</taxon>
        <taxon>Crustacea</taxon>
        <taxon>Multicrustacea</taxon>
        <taxon>Malacostraca</taxon>
        <taxon>Eumalacostraca</taxon>
        <taxon>Eucarida</taxon>
        <taxon>Decapoda</taxon>
        <taxon>Pleocyemata</taxon>
        <taxon>Brachyura</taxon>
        <taxon>Eubrachyura</taxon>
        <taxon>Portunoidea</taxon>
        <taxon>Portunidae</taxon>
        <taxon>Portuninae</taxon>
        <taxon>Portunus</taxon>
    </lineage>
</organism>
<sequence>MMTGYVLLEERRKKWKRWKTLLTLMTPWRDLPVAPCASLLPAILLKSNAHKSII</sequence>
<reference evidence="1 2" key="1">
    <citation type="submission" date="2019-05" db="EMBL/GenBank/DDBJ databases">
        <title>Another draft genome of Portunus trituberculatus and its Hox gene families provides insights of decapod evolution.</title>
        <authorList>
            <person name="Jeong J.-H."/>
            <person name="Song I."/>
            <person name="Kim S."/>
            <person name="Choi T."/>
            <person name="Kim D."/>
            <person name="Ryu S."/>
            <person name="Kim W."/>
        </authorList>
    </citation>
    <scope>NUCLEOTIDE SEQUENCE [LARGE SCALE GENOMIC DNA]</scope>
    <source>
        <tissue evidence="1">Muscle</tissue>
    </source>
</reference>
<protein>
    <submittedName>
        <fullName evidence="1">Uncharacterized protein</fullName>
    </submittedName>
</protein>
<evidence type="ECO:0000313" key="2">
    <source>
        <dbReference type="Proteomes" id="UP000324222"/>
    </source>
</evidence>
<proteinExistence type="predicted"/>
<evidence type="ECO:0000313" key="1">
    <source>
        <dbReference type="EMBL" id="MPC69212.1"/>
    </source>
</evidence>
<dbReference type="EMBL" id="VSRR010029039">
    <property type="protein sequence ID" value="MPC69212.1"/>
    <property type="molecule type" value="Genomic_DNA"/>
</dbReference>
<comment type="caution">
    <text evidence="1">The sequence shown here is derived from an EMBL/GenBank/DDBJ whole genome shotgun (WGS) entry which is preliminary data.</text>
</comment>
<gene>
    <name evidence="1" type="ORF">E2C01_063428</name>
</gene>
<dbReference type="Proteomes" id="UP000324222">
    <property type="component" value="Unassembled WGS sequence"/>
</dbReference>
<keyword evidence="2" id="KW-1185">Reference proteome</keyword>
<accession>A0A5B7HDN3</accession>
<dbReference type="AlphaFoldDB" id="A0A5B7HDN3"/>
<name>A0A5B7HDN3_PORTR</name>